<evidence type="ECO:0000256" key="14">
    <source>
        <dbReference type="PIRSR" id="PIRSR001365-1"/>
    </source>
</evidence>
<dbReference type="AlphaFoldDB" id="F2JIG8"/>
<dbReference type="PIRSF" id="PIRSF001365">
    <property type="entry name" value="DHDPS"/>
    <property type="match status" value="1"/>
</dbReference>
<keyword evidence="10 12" id="KW-0704">Schiff base</keyword>
<feature type="site" description="Part of a proton relay during catalysis" evidence="12">
    <location>
        <position position="110"/>
    </location>
</feature>
<dbReference type="RefSeq" id="WP_013657627.1">
    <property type="nucleotide sequence ID" value="NC_015275.1"/>
</dbReference>
<evidence type="ECO:0000256" key="10">
    <source>
        <dbReference type="ARBA" id="ARBA00023270"/>
    </source>
</evidence>
<evidence type="ECO:0000256" key="12">
    <source>
        <dbReference type="HAMAP-Rule" id="MF_00418"/>
    </source>
</evidence>
<evidence type="ECO:0000313" key="17">
    <source>
        <dbReference type="Proteomes" id="UP000008467"/>
    </source>
</evidence>
<dbReference type="GO" id="GO:0019877">
    <property type="term" value="P:diaminopimelate biosynthetic process"/>
    <property type="evidence" value="ECO:0007669"/>
    <property type="project" value="UniProtKB-UniRule"/>
</dbReference>
<keyword evidence="8 12" id="KW-0457">Lysine biosynthesis</keyword>
<dbReference type="PRINTS" id="PR00146">
    <property type="entry name" value="DHPICSNTHASE"/>
</dbReference>
<dbReference type="SUPFAM" id="SSF51569">
    <property type="entry name" value="Aldolase"/>
    <property type="match status" value="1"/>
</dbReference>
<keyword evidence="5 12" id="KW-0963">Cytoplasm</keyword>
<feature type="binding site" evidence="12 15">
    <location>
        <position position="48"/>
    </location>
    <ligand>
        <name>pyruvate</name>
        <dbReference type="ChEBI" id="CHEBI:15361"/>
    </ligand>
</feature>
<dbReference type="PROSITE" id="PS00666">
    <property type="entry name" value="DHDPS_2"/>
    <property type="match status" value="1"/>
</dbReference>
<reference evidence="16 17" key="1">
    <citation type="journal article" date="2011" name="J. Bacteriol.">
        <title>Complete genome sequence of the cellulose-degrading bacterium Cellulosilyticum lentocellum.</title>
        <authorList>
            <consortium name="US DOE Joint Genome Institute"/>
            <person name="Miller D.A."/>
            <person name="Suen G."/>
            <person name="Bruce D."/>
            <person name="Copeland A."/>
            <person name="Cheng J.F."/>
            <person name="Detter C."/>
            <person name="Goodwin L.A."/>
            <person name="Han C.S."/>
            <person name="Hauser L.J."/>
            <person name="Land M.L."/>
            <person name="Lapidus A."/>
            <person name="Lucas S."/>
            <person name="Meincke L."/>
            <person name="Pitluck S."/>
            <person name="Tapia R."/>
            <person name="Teshima H."/>
            <person name="Woyke T."/>
            <person name="Fox B.G."/>
            <person name="Angert E.R."/>
            <person name="Currie C.R."/>
        </authorList>
    </citation>
    <scope>NUCLEOTIDE SEQUENCE [LARGE SCALE GENOMIC DNA]</scope>
    <source>
        <strain evidence="17">ATCC 49066 / DSM 5427 / NCIMB 11756 / RHM5</strain>
    </source>
</reference>
<comment type="caution">
    <text evidence="12">Was originally thought to be a dihydrodipicolinate synthase (DHDPS), catalyzing the condensation of (S)-aspartate-beta-semialdehyde [(S)-ASA] and pyruvate to dihydrodipicolinate (DHDP). However, it was shown in E.coli that the product of the enzymatic reaction is not dihydrodipicolinate but in fact (4S)-4-hydroxy-2,3,4,5-tetrahydro-(2S)-dipicolinic acid (HTPA), and that the consecutive dehydration reaction leading to DHDP is not spontaneous but catalyzed by DapB.</text>
</comment>
<comment type="function">
    <text evidence="1 12">Catalyzes the condensation of (S)-aspartate-beta-semialdehyde [(S)-ASA] and pyruvate to 4-hydroxy-tetrahydrodipicolinate (HTPA).</text>
</comment>
<evidence type="ECO:0000256" key="13">
    <source>
        <dbReference type="PIRNR" id="PIRNR001365"/>
    </source>
</evidence>
<dbReference type="PROSITE" id="PS00665">
    <property type="entry name" value="DHDPS_1"/>
    <property type="match status" value="1"/>
</dbReference>
<dbReference type="NCBIfam" id="TIGR00674">
    <property type="entry name" value="dapA"/>
    <property type="match status" value="1"/>
</dbReference>
<sequence length="292" mass="31387">MKKPIFTGSGVAIITPFNEQGVDFDKFKELIEWHIAEGTDAIIVCGTTGESATLPMDEHKALIKCCVEQVNGRIPVIAGAGSNDTRHAIGTSQYAEEVGADALLSVVPYYNKTTQKGLYEHFKAIASSTNLPIILYNVPGRTVLDMAPTTVKALSEIENIVGIKECNFAHVGEIRKLCGPDFAIYSGEDANVLPLLAMGGLGVISVMANIIPRDTHDIVAKFMAGDIEGSRELQLGVLDLVHALFIEASPSPVKEAMNMMGMGVGNCRLPLVPMDPVNKEFLSRTLKAYGLI</sequence>
<feature type="site" description="Part of a proton relay during catalysis" evidence="12">
    <location>
        <position position="47"/>
    </location>
</feature>
<evidence type="ECO:0000256" key="3">
    <source>
        <dbReference type="ARBA" id="ARBA00007592"/>
    </source>
</evidence>
<organism evidence="16 17">
    <name type="scientific">Cellulosilyticum lentocellum (strain ATCC 49066 / DSM 5427 / NCIMB 11756 / RHM5)</name>
    <name type="common">Clostridium lentocellum</name>
    <dbReference type="NCBI Taxonomy" id="642492"/>
    <lineage>
        <taxon>Bacteria</taxon>
        <taxon>Bacillati</taxon>
        <taxon>Bacillota</taxon>
        <taxon>Clostridia</taxon>
        <taxon>Lachnospirales</taxon>
        <taxon>Cellulosilyticaceae</taxon>
        <taxon>Cellulosilyticum</taxon>
    </lineage>
</organism>
<evidence type="ECO:0000256" key="11">
    <source>
        <dbReference type="ARBA" id="ARBA00047836"/>
    </source>
</evidence>
<evidence type="ECO:0000256" key="6">
    <source>
        <dbReference type="ARBA" id="ARBA00022605"/>
    </source>
</evidence>
<proteinExistence type="inferred from homology"/>
<dbReference type="GO" id="GO:0008840">
    <property type="term" value="F:4-hydroxy-tetrahydrodipicolinate synthase activity"/>
    <property type="evidence" value="ECO:0007669"/>
    <property type="project" value="UniProtKB-UniRule"/>
</dbReference>
<accession>F2JIG8</accession>
<dbReference type="EMBL" id="CP002582">
    <property type="protein sequence ID" value="ADZ84334.1"/>
    <property type="molecule type" value="Genomic_DNA"/>
</dbReference>
<comment type="subcellular location">
    <subcellularLocation>
        <location evidence="12">Cytoplasm</location>
    </subcellularLocation>
</comment>
<dbReference type="Pfam" id="PF00701">
    <property type="entry name" value="DHDPS"/>
    <property type="match status" value="1"/>
</dbReference>
<dbReference type="KEGG" id="cle:Clole_2633"/>
<dbReference type="PANTHER" id="PTHR12128">
    <property type="entry name" value="DIHYDRODIPICOLINATE SYNTHASE"/>
    <property type="match status" value="1"/>
</dbReference>
<gene>
    <name evidence="12" type="primary">dapA</name>
    <name evidence="16" type="ordered locus">Clole_2633</name>
</gene>
<keyword evidence="6 12" id="KW-0028">Amino-acid biosynthesis</keyword>
<dbReference type="HAMAP" id="MF_00418">
    <property type="entry name" value="DapA"/>
    <property type="match status" value="1"/>
</dbReference>
<evidence type="ECO:0000256" key="4">
    <source>
        <dbReference type="ARBA" id="ARBA00012086"/>
    </source>
</evidence>
<keyword evidence="7 12" id="KW-0220">Diaminopimelate biosynthesis</keyword>
<protein>
    <recommendedName>
        <fullName evidence="4 12">4-hydroxy-tetrahydrodipicolinate synthase</fullName>
        <shortName evidence="12">HTPA synthase</shortName>
        <ecNumber evidence="4 12">4.3.3.7</ecNumber>
    </recommendedName>
</protein>
<evidence type="ECO:0000256" key="7">
    <source>
        <dbReference type="ARBA" id="ARBA00022915"/>
    </source>
</evidence>
<comment type="catalytic activity">
    <reaction evidence="11 12">
        <text>L-aspartate 4-semialdehyde + pyruvate = (2S,4S)-4-hydroxy-2,3,4,5-tetrahydrodipicolinate + H2O + H(+)</text>
        <dbReference type="Rhea" id="RHEA:34171"/>
        <dbReference type="ChEBI" id="CHEBI:15361"/>
        <dbReference type="ChEBI" id="CHEBI:15377"/>
        <dbReference type="ChEBI" id="CHEBI:15378"/>
        <dbReference type="ChEBI" id="CHEBI:67139"/>
        <dbReference type="ChEBI" id="CHEBI:537519"/>
        <dbReference type="EC" id="4.3.3.7"/>
    </reaction>
</comment>
<comment type="subunit">
    <text evidence="12">Homotetramer; dimer of dimers.</text>
</comment>
<evidence type="ECO:0000256" key="9">
    <source>
        <dbReference type="ARBA" id="ARBA00023239"/>
    </source>
</evidence>
<dbReference type="EC" id="4.3.3.7" evidence="4 12"/>
<dbReference type="UniPathway" id="UPA00034">
    <property type="reaction ID" value="UER00017"/>
</dbReference>
<dbReference type="STRING" id="642492.Clole_2633"/>
<evidence type="ECO:0000256" key="1">
    <source>
        <dbReference type="ARBA" id="ARBA00003294"/>
    </source>
</evidence>
<dbReference type="InterPro" id="IPR020624">
    <property type="entry name" value="Schiff_base-form_aldolases_CS"/>
</dbReference>
<keyword evidence="17" id="KW-1185">Reference proteome</keyword>
<name>F2JIG8_CELLD</name>
<dbReference type="InterPro" id="IPR020625">
    <property type="entry name" value="Schiff_base-form_aldolases_AS"/>
</dbReference>
<dbReference type="CDD" id="cd00950">
    <property type="entry name" value="DHDPS"/>
    <property type="match status" value="1"/>
</dbReference>
<evidence type="ECO:0000256" key="5">
    <source>
        <dbReference type="ARBA" id="ARBA00022490"/>
    </source>
</evidence>
<dbReference type="SMART" id="SM01130">
    <property type="entry name" value="DHDPS"/>
    <property type="match status" value="1"/>
</dbReference>
<dbReference type="PANTHER" id="PTHR12128:SF66">
    <property type="entry name" value="4-HYDROXY-2-OXOGLUTARATE ALDOLASE, MITOCHONDRIAL"/>
    <property type="match status" value="1"/>
</dbReference>
<dbReference type="InterPro" id="IPR013785">
    <property type="entry name" value="Aldolase_TIM"/>
</dbReference>
<dbReference type="InterPro" id="IPR002220">
    <property type="entry name" value="DapA-like"/>
</dbReference>
<feature type="binding site" evidence="12 15">
    <location>
        <position position="204"/>
    </location>
    <ligand>
        <name>pyruvate</name>
        <dbReference type="ChEBI" id="CHEBI:15361"/>
    </ligand>
</feature>
<comment type="pathway">
    <text evidence="2 12">Amino-acid biosynthesis; L-lysine biosynthesis via DAP pathway; (S)-tetrahydrodipicolinate from L-aspartate: step 3/4.</text>
</comment>
<evidence type="ECO:0000256" key="8">
    <source>
        <dbReference type="ARBA" id="ARBA00023154"/>
    </source>
</evidence>
<comment type="similarity">
    <text evidence="3 12 13">Belongs to the DapA family.</text>
</comment>
<dbReference type="Gene3D" id="3.20.20.70">
    <property type="entry name" value="Aldolase class I"/>
    <property type="match status" value="1"/>
</dbReference>
<dbReference type="InterPro" id="IPR005263">
    <property type="entry name" value="DapA"/>
</dbReference>
<dbReference type="Proteomes" id="UP000008467">
    <property type="component" value="Chromosome"/>
</dbReference>
<dbReference type="GO" id="GO:0009089">
    <property type="term" value="P:lysine biosynthetic process via diaminopimelate"/>
    <property type="evidence" value="ECO:0007669"/>
    <property type="project" value="UniProtKB-UniRule"/>
</dbReference>
<dbReference type="eggNOG" id="COG0329">
    <property type="taxonomic scope" value="Bacteria"/>
</dbReference>
<feature type="active site" description="Schiff-base intermediate with substrate" evidence="12 14">
    <location>
        <position position="164"/>
    </location>
</feature>
<feature type="active site" description="Proton donor/acceptor" evidence="12 14">
    <location>
        <position position="136"/>
    </location>
</feature>
<evidence type="ECO:0000256" key="2">
    <source>
        <dbReference type="ARBA" id="ARBA00005120"/>
    </source>
</evidence>
<evidence type="ECO:0000313" key="16">
    <source>
        <dbReference type="EMBL" id="ADZ84334.1"/>
    </source>
</evidence>
<keyword evidence="9 12" id="KW-0456">Lyase</keyword>
<evidence type="ECO:0000256" key="15">
    <source>
        <dbReference type="PIRSR" id="PIRSR001365-2"/>
    </source>
</evidence>
<dbReference type="HOGENOM" id="CLU_049343_7_1_9"/>
<dbReference type="GO" id="GO:0005829">
    <property type="term" value="C:cytosol"/>
    <property type="evidence" value="ECO:0007669"/>
    <property type="project" value="TreeGrafter"/>
</dbReference>